<evidence type="ECO:0000313" key="4">
    <source>
        <dbReference type="Proteomes" id="UP000698173"/>
    </source>
</evidence>
<dbReference type="AlphaFoldDB" id="A0A921FWS5"/>
<evidence type="ECO:0000313" key="3">
    <source>
        <dbReference type="EMBL" id="HJF31148.1"/>
    </source>
</evidence>
<dbReference type="EMBL" id="DYWT01000087">
    <property type="protein sequence ID" value="HJF31148.1"/>
    <property type="molecule type" value="Genomic_DNA"/>
</dbReference>
<gene>
    <name evidence="3" type="ORF">K8V56_05125</name>
</gene>
<sequence>MIKSVNRKSIGWAVSGIIILVLFNGCASADEEPDEKNNNGTISQGETDKKGVPNAGKQNGESSRNQNFEETSEVTDMHVNLIKEIYRLAKEGKVPGADFISGKDLIDKVHASWGEPDKPIGAGDPYEGYSPGAGRGEFAFGIGRGEVIYDIRSFGSSIDPSVDFSKISFEVIKQTLGNPAAIRKNDKDDILLYEVGEYELKFVGPHESRLLHHISVYSPKAAAPMGG</sequence>
<accession>A0A921FWS5</accession>
<comment type="caution">
    <text evidence="3">The sequence shown here is derived from an EMBL/GenBank/DDBJ whole genome shotgun (WGS) entry which is preliminary data.</text>
</comment>
<dbReference type="InterPro" id="IPR025453">
    <property type="entry name" value="DUF4309"/>
</dbReference>
<organism evidence="3 4">
    <name type="scientific">Sporosarcina psychrophila</name>
    <name type="common">Bacillus psychrophilus</name>
    <dbReference type="NCBI Taxonomy" id="1476"/>
    <lineage>
        <taxon>Bacteria</taxon>
        <taxon>Bacillati</taxon>
        <taxon>Bacillota</taxon>
        <taxon>Bacilli</taxon>
        <taxon>Bacillales</taxon>
        <taxon>Caryophanaceae</taxon>
        <taxon>Sporosarcina</taxon>
    </lineage>
</organism>
<proteinExistence type="predicted"/>
<feature type="chain" id="PRO_5037042914" evidence="2">
    <location>
        <begin position="30"/>
        <end position="227"/>
    </location>
</feature>
<evidence type="ECO:0000256" key="1">
    <source>
        <dbReference type="SAM" id="MobiDB-lite"/>
    </source>
</evidence>
<protein>
    <submittedName>
        <fullName evidence="3">YjgB family protein</fullName>
    </submittedName>
</protein>
<feature type="signal peptide" evidence="2">
    <location>
        <begin position="1"/>
        <end position="29"/>
    </location>
</feature>
<reference evidence="3" key="2">
    <citation type="submission" date="2021-09" db="EMBL/GenBank/DDBJ databases">
        <authorList>
            <person name="Gilroy R."/>
        </authorList>
    </citation>
    <scope>NUCLEOTIDE SEQUENCE</scope>
    <source>
        <strain evidence="3">CHK171-7178</strain>
    </source>
</reference>
<name>A0A921FWS5_SPOPS</name>
<keyword evidence="2" id="KW-0732">Signal</keyword>
<feature type="region of interest" description="Disordered" evidence="1">
    <location>
        <begin position="30"/>
        <end position="72"/>
    </location>
</feature>
<evidence type="ECO:0000256" key="2">
    <source>
        <dbReference type="SAM" id="SignalP"/>
    </source>
</evidence>
<dbReference type="Proteomes" id="UP000698173">
    <property type="component" value="Unassembled WGS sequence"/>
</dbReference>
<reference evidence="3" key="1">
    <citation type="journal article" date="2021" name="PeerJ">
        <title>Extensive microbial diversity within the chicken gut microbiome revealed by metagenomics and culture.</title>
        <authorList>
            <person name="Gilroy R."/>
            <person name="Ravi A."/>
            <person name="Getino M."/>
            <person name="Pursley I."/>
            <person name="Horton D.L."/>
            <person name="Alikhan N.F."/>
            <person name="Baker D."/>
            <person name="Gharbi K."/>
            <person name="Hall N."/>
            <person name="Watson M."/>
            <person name="Adriaenssens E.M."/>
            <person name="Foster-Nyarko E."/>
            <person name="Jarju S."/>
            <person name="Secka A."/>
            <person name="Antonio M."/>
            <person name="Oren A."/>
            <person name="Chaudhuri R.R."/>
            <person name="La Ragione R."/>
            <person name="Hildebrand F."/>
            <person name="Pallen M.J."/>
        </authorList>
    </citation>
    <scope>NUCLEOTIDE SEQUENCE</scope>
    <source>
        <strain evidence="3">CHK171-7178</strain>
    </source>
</reference>
<dbReference type="Pfam" id="PF14172">
    <property type="entry name" value="DUF4309"/>
    <property type="match status" value="1"/>
</dbReference>
<feature type="compositionally biased region" description="Polar residues" evidence="1">
    <location>
        <begin position="56"/>
        <end position="69"/>
    </location>
</feature>